<evidence type="ECO:0000256" key="2">
    <source>
        <dbReference type="SAM" id="SignalP"/>
    </source>
</evidence>
<dbReference type="SUPFAM" id="SSF49384">
    <property type="entry name" value="Carbohydrate-binding domain"/>
    <property type="match status" value="1"/>
</dbReference>
<feature type="region of interest" description="Disordered" evidence="1">
    <location>
        <begin position="156"/>
        <end position="220"/>
    </location>
</feature>
<keyword evidence="2" id="KW-0732">Signal</keyword>
<dbReference type="InterPro" id="IPR008965">
    <property type="entry name" value="CBM2/CBM3_carb-bd_dom_sf"/>
</dbReference>
<dbReference type="Gene3D" id="2.60.40.680">
    <property type="match status" value="1"/>
</dbReference>
<dbReference type="Proteomes" id="UP001595955">
    <property type="component" value="Unassembled WGS sequence"/>
</dbReference>
<dbReference type="CDD" id="cd08547">
    <property type="entry name" value="Type_II_cohesin"/>
    <property type="match status" value="1"/>
</dbReference>
<protein>
    <submittedName>
        <fullName evidence="3">Cohesin domain-containing protein</fullName>
    </submittedName>
</protein>
<evidence type="ECO:0000313" key="4">
    <source>
        <dbReference type="Proteomes" id="UP001595955"/>
    </source>
</evidence>
<keyword evidence="4" id="KW-1185">Reference proteome</keyword>
<dbReference type="EMBL" id="JBHSGF010000004">
    <property type="protein sequence ID" value="MFC4555022.1"/>
    <property type="molecule type" value="Genomic_DNA"/>
</dbReference>
<feature type="compositionally biased region" description="Pro residues" evidence="1">
    <location>
        <begin position="161"/>
        <end position="208"/>
    </location>
</feature>
<organism evidence="3 4">
    <name type="scientific">Georgenia faecalis</name>
    <dbReference type="NCBI Taxonomy" id="2483799"/>
    <lineage>
        <taxon>Bacteria</taxon>
        <taxon>Bacillati</taxon>
        <taxon>Actinomycetota</taxon>
        <taxon>Actinomycetes</taxon>
        <taxon>Micrococcales</taxon>
        <taxon>Bogoriellaceae</taxon>
        <taxon>Georgenia</taxon>
    </lineage>
</organism>
<name>A0ABV9D8R3_9MICO</name>
<feature type="compositionally biased region" description="Low complexity" evidence="1">
    <location>
        <begin position="209"/>
        <end position="220"/>
    </location>
</feature>
<dbReference type="RefSeq" id="WP_122824027.1">
    <property type="nucleotide sequence ID" value="NZ_CP033325.1"/>
</dbReference>
<reference evidence="4" key="1">
    <citation type="journal article" date="2019" name="Int. J. Syst. Evol. Microbiol.">
        <title>The Global Catalogue of Microorganisms (GCM) 10K type strain sequencing project: providing services to taxonomists for standard genome sequencing and annotation.</title>
        <authorList>
            <consortium name="The Broad Institute Genomics Platform"/>
            <consortium name="The Broad Institute Genome Sequencing Center for Infectious Disease"/>
            <person name="Wu L."/>
            <person name="Ma J."/>
        </authorList>
    </citation>
    <scope>NUCLEOTIDE SEQUENCE [LARGE SCALE GENOMIC DNA]</scope>
    <source>
        <strain evidence="4">JCM 3369</strain>
    </source>
</reference>
<feature type="signal peptide" evidence="2">
    <location>
        <begin position="1"/>
        <end position="28"/>
    </location>
</feature>
<sequence length="250" mass="23666">MRPPRLPALAAGALGTGLLVLGATPALAAPATSEVTLTAPGPVAVGEPLTLEIDLADTVDVYAYELAVAFDGAALAYVAESATGPAGGFDAAEPEPAGVTLVHSRLGTSPALDGDLAATLEVSALAAGTSTVDVAVTLVGADGSVSTETASAVVEVTAAPTPDPTPEPTAEPTPDPTTPDPTPAPTTAPSAPTPTSPAPGPTAAPVVPPAGGSLPSTGVPVAGAGLLAAAAVALGALGARGAHLRKAGAR</sequence>
<evidence type="ECO:0000256" key="1">
    <source>
        <dbReference type="SAM" id="MobiDB-lite"/>
    </source>
</evidence>
<comment type="caution">
    <text evidence="3">The sequence shown here is derived from an EMBL/GenBank/DDBJ whole genome shotgun (WGS) entry which is preliminary data.</text>
</comment>
<accession>A0ABV9D8R3</accession>
<evidence type="ECO:0000313" key="3">
    <source>
        <dbReference type="EMBL" id="MFC4555022.1"/>
    </source>
</evidence>
<gene>
    <name evidence="3" type="ORF">ACFO3F_07160</name>
</gene>
<proteinExistence type="predicted"/>
<feature type="chain" id="PRO_5046438595" evidence="2">
    <location>
        <begin position="29"/>
        <end position="250"/>
    </location>
</feature>